<feature type="domain" description="PpiC" evidence="4">
    <location>
        <begin position="210"/>
        <end position="308"/>
    </location>
</feature>
<proteinExistence type="predicted"/>
<name>A0ABX7FX85_BRECH</name>
<feature type="chain" id="PRO_5047348811" evidence="3">
    <location>
        <begin position="25"/>
        <end position="358"/>
    </location>
</feature>
<feature type="signal peptide" evidence="3">
    <location>
        <begin position="1"/>
        <end position="24"/>
    </location>
</feature>
<dbReference type="PROSITE" id="PS50198">
    <property type="entry name" value="PPIC_PPIASE_2"/>
    <property type="match status" value="1"/>
</dbReference>
<keyword evidence="6" id="KW-1185">Reference proteome</keyword>
<organism evidence="5 6">
    <name type="scientific">Brevibacillus choshinensis</name>
    <dbReference type="NCBI Taxonomy" id="54911"/>
    <lineage>
        <taxon>Bacteria</taxon>
        <taxon>Bacillati</taxon>
        <taxon>Bacillota</taxon>
        <taxon>Bacilli</taxon>
        <taxon>Bacillales</taxon>
        <taxon>Paenibacillaceae</taxon>
        <taxon>Brevibacillus</taxon>
    </lineage>
</organism>
<keyword evidence="3" id="KW-0732">Signal</keyword>
<evidence type="ECO:0000256" key="3">
    <source>
        <dbReference type="SAM" id="SignalP"/>
    </source>
</evidence>
<dbReference type="PANTHER" id="PTHR47245:SF2">
    <property type="entry name" value="PEPTIDYL-PROLYL CIS-TRANS ISOMERASE HP_0175-RELATED"/>
    <property type="match status" value="1"/>
</dbReference>
<evidence type="ECO:0000256" key="1">
    <source>
        <dbReference type="PROSITE-ProRule" id="PRU00278"/>
    </source>
</evidence>
<protein>
    <submittedName>
        <fullName evidence="5">Peptidylprolyl isomerase</fullName>
    </submittedName>
</protein>
<dbReference type="Pfam" id="PF13616">
    <property type="entry name" value="Rotamase_3"/>
    <property type="match status" value="1"/>
</dbReference>
<feature type="region of interest" description="Disordered" evidence="2">
    <location>
        <begin position="25"/>
        <end position="49"/>
    </location>
</feature>
<dbReference type="SUPFAM" id="SSF54534">
    <property type="entry name" value="FKBP-like"/>
    <property type="match status" value="1"/>
</dbReference>
<dbReference type="RefSeq" id="WP_203357373.1">
    <property type="nucleotide sequence ID" value="NZ_CP069127.1"/>
</dbReference>
<dbReference type="InterPro" id="IPR050245">
    <property type="entry name" value="PrsA_foldase"/>
</dbReference>
<evidence type="ECO:0000259" key="4">
    <source>
        <dbReference type="PROSITE" id="PS50198"/>
    </source>
</evidence>
<dbReference type="InterPro" id="IPR027304">
    <property type="entry name" value="Trigger_fact/SurA_dom_sf"/>
</dbReference>
<dbReference type="GO" id="GO:0016853">
    <property type="term" value="F:isomerase activity"/>
    <property type="evidence" value="ECO:0007669"/>
    <property type="project" value="UniProtKB-KW"/>
</dbReference>
<keyword evidence="1 5" id="KW-0413">Isomerase</keyword>
<dbReference type="PROSITE" id="PS51257">
    <property type="entry name" value="PROKAR_LIPOPROTEIN"/>
    <property type="match status" value="1"/>
</dbReference>
<dbReference type="Proteomes" id="UP000596248">
    <property type="component" value="Chromosome"/>
</dbReference>
<feature type="compositionally biased region" description="Polar residues" evidence="2">
    <location>
        <begin position="29"/>
        <end position="47"/>
    </location>
</feature>
<accession>A0ABX7FX85</accession>
<evidence type="ECO:0000256" key="2">
    <source>
        <dbReference type="SAM" id="MobiDB-lite"/>
    </source>
</evidence>
<dbReference type="EMBL" id="CP069127">
    <property type="protein sequence ID" value="QRG70401.1"/>
    <property type="molecule type" value="Genomic_DNA"/>
</dbReference>
<dbReference type="InterPro" id="IPR046357">
    <property type="entry name" value="PPIase_dom_sf"/>
</dbReference>
<dbReference type="PANTHER" id="PTHR47245">
    <property type="entry name" value="PEPTIDYLPROLYL ISOMERASE"/>
    <property type="match status" value="1"/>
</dbReference>
<evidence type="ECO:0000313" key="6">
    <source>
        <dbReference type="Proteomes" id="UP000596248"/>
    </source>
</evidence>
<dbReference type="InterPro" id="IPR000297">
    <property type="entry name" value="PPIase_PpiC"/>
</dbReference>
<keyword evidence="1" id="KW-0697">Rotamase</keyword>
<evidence type="ECO:0000313" key="5">
    <source>
        <dbReference type="EMBL" id="QRG70401.1"/>
    </source>
</evidence>
<sequence>MKRSVAVLSTAVLVMALLAGCGKADDKAQPQTPANQTEGSGQGNQAADANDPLVQFPKLTLPFTVEPNATIVEYQGGTMNGKEFEEFLRVINFMNPQQGGMIEAADDNALKAFAREYTATKIMAARADETMKKDSKELAEKTFEKIKNQYLGFIGKDEAKFTKLMEGQGVTKDMVVGQMALINDSINVLKKGIDDATLKKEYDSMDKASRTIASVRHILISTEKRKPEEALKLANDLEARLKKGEDFAKLAKEFTDDPGSKENGGLYADADVTQWVPEFKEAALTQQVGQVGPPVKTDYGYHIIKVESRKEKAFDEMKEQLRAHALEKAYDAFGKNELDKLITKYNLPKVNHPAPATK</sequence>
<reference evidence="5 6" key="1">
    <citation type="submission" date="2021-01" db="EMBL/GenBank/DDBJ databases">
        <title>Identification of strong promoters based on the transcriptome of Brevibacillus choshinensis.</title>
        <authorList>
            <person name="Yao D."/>
            <person name="Zhang K."/>
            <person name="Wu J."/>
        </authorList>
    </citation>
    <scope>NUCLEOTIDE SEQUENCE [LARGE SCALE GENOMIC DNA]</scope>
    <source>
        <strain evidence="5 6">HPD31-SP3</strain>
    </source>
</reference>
<gene>
    <name evidence="5" type="ORF">JNE38_00740</name>
</gene>
<dbReference type="Gene3D" id="3.10.50.40">
    <property type="match status" value="1"/>
</dbReference>
<dbReference type="SUPFAM" id="SSF109998">
    <property type="entry name" value="Triger factor/SurA peptide-binding domain-like"/>
    <property type="match status" value="1"/>
</dbReference>